<name>A0A0C3NZK6_PISTI</name>
<dbReference type="EMBL" id="KN831963">
    <property type="protein sequence ID" value="KIO06280.1"/>
    <property type="molecule type" value="Genomic_DNA"/>
</dbReference>
<dbReference type="AlphaFoldDB" id="A0A0C3NZK6"/>
<dbReference type="OrthoDB" id="2666400at2759"/>
<sequence length="740" mass="81919">MSPSDPSTKIGPPVGVHRLKRIKGTATSPGKIQPGQGAEKCHCTIKPAAPTGNHDTGPEEAGSSVARHPTHKPHPWHPSQGLTEKEHKEEYLNSFRSTMVPLKDGTKLDCCTALEQLHGGMITMQDIVDEDDRSVSLLAVPSNTPSDNEDHCKQSVPPSTTSDAHLHCGPQSMSNNEDDREQSVPPNIPSDVHLSHALQNMSSDKDDREQSRHLPCTPQKVSYNDQSTESEEDEQAVAVVMHSEDPADFGEVYHASNVDQQPSDNNDDKHSDSDWSTTVRYNLKHTEGTADTEDTGELRKRKGKSTCILPKVGRRSESDEDGLAAENGPPTLRRGRLPIDALQKAQALGVHTTQEAQAIADEYGKTLVLIMAAAGLTTKATQAESVWNIHQAWYASTNPKLSNESMNDYYSHQMKHYESHKDEGEHPELWVKIRKFWNESINSTKDMSSKVMVSWVMMCRDSFTQSVQTWSNVEGIHVFGCLIYSGNDEAACQAQGVFAGSLLCMQLASERQTDVAKLLDFLSTIIKYKILDSAASVPLPNFALLLQKSYDCALALQSQEKFYEAEIKCGQKNVPWKVLLDLLFVHKHTIVDWPAGVPAVGPDFNVKHLNADELRALTVPFLKEQMEQDYNLEAPAEEEEDHFVPVPALSFYLKHWTADQLQLLCEADPKAFDIPLVVNTLHHSLHLVSDSQAFVKALPPTMHRKGPDQEAAPCLPPPPAKAQPHPRTRGHAAPNTRNAR</sequence>
<dbReference type="InParanoid" id="A0A0C3NZK6"/>
<feature type="compositionally biased region" description="Basic and acidic residues" evidence="1">
    <location>
        <begin position="203"/>
        <end position="212"/>
    </location>
</feature>
<feature type="region of interest" description="Disordered" evidence="1">
    <location>
        <begin position="286"/>
        <end position="336"/>
    </location>
</feature>
<keyword evidence="3" id="KW-1185">Reference proteome</keyword>
<evidence type="ECO:0000313" key="3">
    <source>
        <dbReference type="Proteomes" id="UP000054217"/>
    </source>
</evidence>
<feature type="region of interest" description="Disordered" evidence="1">
    <location>
        <begin position="700"/>
        <end position="740"/>
    </location>
</feature>
<organism evidence="2 3">
    <name type="scientific">Pisolithus tinctorius Marx 270</name>
    <dbReference type="NCBI Taxonomy" id="870435"/>
    <lineage>
        <taxon>Eukaryota</taxon>
        <taxon>Fungi</taxon>
        <taxon>Dikarya</taxon>
        <taxon>Basidiomycota</taxon>
        <taxon>Agaricomycotina</taxon>
        <taxon>Agaricomycetes</taxon>
        <taxon>Agaricomycetidae</taxon>
        <taxon>Boletales</taxon>
        <taxon>Sclerodermatineae</taxon>
        <taxon>Pisolithaceae</taxon>
        <taxon>Pisolithus</taxon>
    </lineage>
</organism>
<dbReference type="HOGENOM" id="CLU_021325_0_0_1"/>
<reference evidence="3" key="2">
    <citation type="submission" date="2015-01" db="EMBL/GenBank/DDBJ databases">
        <title>Evolutionary Origins and Diversification of the Mycorrhizal Mutualists.</title>
        <authorList>
            <consortium name="DOE Joint Genome Institute"/>
            <consortium name="Mycorrhizal Genomics Consortium"/>
            <person name="Kohler A."/>
            <person name="Kuo A."/>
            <person name="Nagy L.G."/>
            <person name="Floudas D."/>
            <person name="Copeland A."/>
            <person name="Barry K.W."/>
            <person name="Cichocki N."/>
            <person name="Veneault-Fourrey C."/>
            <person name="LaButti K."/>
            <person name="Lindquist E.A."/>
            <person name="Lipzen A."/>
            <person name="Lundell T."/>
            <person name="Morin E."/>
            <person name="Murat C."/>
            <person name="Riley R."/>
            <person name="Ohm R."/>
            <person name="Sun H."/>
            <person name="Tunlid A."/>
            <person name="Henrissat B."/>
            <person name="Grigoriev I.V."/>
            <person name="Hibbett D.S."/>
            <person name="Martin F."/>
        </authorList>
    </citation>
    <scope>NUCLEOTIDE SEQUENCE [LARGE SCALE GENOMIC DNA]</scope>
    <source>
        <strain evidence="3">Marx 270</strain>
    </source>
</reference>
<feature type="region of interest" description="Disordered" evidence="1">
    <location>
        <begin position="1"/>
        <end position="84"/>
    </location>
</feature>
<gene>
    <name evidence="2" type="ORF">M404DRAFT_24558</name>
</gene>
<accession>A0A0C3NZK6</accession>
<proteinExistence type="predicted"/>
<feature type="region of interest" description="Disordered" evidence="1">
    <location>
        <begin position="140"/>
        <end position="236"/>
    </location>
</feature>
<reference evidence="2 3" key="1">
    <citation type="submission" date="2014-04" db="EMBL/GenBank/DDBJ databases">
        <authorList>
            <consortium name="DOE Joint Genome Institute"/>
            <person name="Kuo A."/>
            <person name="Kohler A."/>
            <person name="Costa M.D."/>
            <person name="Nagy L.G."/>
            <person name="Floudas D."/>
            <person name="Copeland A."/>
            <person name="Barry K.W."/>
            <person name="Cichocki N."/>
            <person name="Veneault-Fourrey C."/>
            <person name="LaButti K."/>
            <person name="Lindquist E.A."/>
            <person name="Lipzen A."/>
            <person name="Lundell T."/>
            <person name="Morin E."/>
            <person name="Murat C."/>
            <person name="Sun H."/>
            <person name="Tunlid A."/>
            <person name="Henrissat B."/>
            <person name="Grigoriev I.V."/>
            <person name="Hibbett D.S."/>
            <person name="Martin F."/>
            <person name="Nordberg H.P."/>
            <person name="Cantor M.N."/>
            <person name="Hua S.X."/>
        </authorList>
    </citation>
    <scope>NUCLEOTIDE SEQUENCE [LARGE SCALE GENOMIC DNA]</scope>
    <source>
        <strain evidence="2 3">Marx 270</strain>
    </source>
</reference>
<dbReference type="Proteomes" id="UP000054217">
    <property type="component" value="Unassembled WGS sequence"/>
</dbReference>
<protein>
    <submittedName>
        <fullName evidence="2">Uncharacterized protein</fullName>
    </submittedName>
</protein>
<evidence type="ECO:0000256" key="1">
    <source>
        <dbReference type="SAM" id="MobiDB-lite"/>
    </source>
</evidence>
<evidence type="ECO:0000313" key="2">
    <source>
        <dbReference type="EMBL" id="KIO06280.1"/>
    </source>
</evidence>